<accession>A0AB34I9Z0</accession>
<dbReference type="AlphaFoldDB" id="A0AB34I9Z0"/>
<feature type="compositionally biased region" description="Basic and acidic residues" evidence="1">
    <location>
        <begin position="329"/>
        <end position="366"/>
    </location>
</feature>
<gene>
    <name evidence="2" type="ORF">AB1Y20_017090</name>
</gene>
<dbReference type="Proteomes" id="UP001515480">
    <property type="component" value="Unassembled WGS sequence"/>
</dbReference>
<evidence type="ECO:0000313" key="2">
    <source>
        <dbReference type="EMBL" id="KAL1495227.1"/>
    </source>
</evidence>
<protein>
    <recommendedName>
        <fullName evidence="4">Mannosyltransferase</fullName>
    </recommendedName>
</protein>
<proteinExistence type="predicted"/>
<feature type="compositionally biased region" description="Acidic residues" evidence="1">
    <location>
        <begin position="367"/>
        <end position="405"/>
    </location>
</feature>
<evidence type="ECO:0000313" key="3">
    <source>
        <dbReference type="Proteomes" id="UP001515480"/>
    </source>
</evidence>
<feature type="region of interest" description="Disordered" evidence="1">
    <location>
        <begin position="303"/>
        <end position="405"/>
    </location>
</feature>
<comment type="caution">
    <text evidence="2">The sequence shown here is derived from an EMBL/GenBank/DDBJ whole genome shotgun (WGS) entry which is preliminary data.</text>
</comment>
<evidence type="ECO:0000256" key="1">
    <source>
        <dbReference type="SAM" id="MobiDB-lite"/>
    </source>
</evidence>
<organism evidence="2 3">
    <name type="scientific">Prymnesium parvum</name>
    <name type="common">Toxic golden alga</name>
    <dbReference type="NCBI Taxonomy" id="97485"/>
    <lineage>
        <taxon>Eukaryota</taxon>
        <taxon>Haptista</taxon>
        <taxon>Haptophyta</taxon>
        <taxon>Prymnesiophyceae</taxon>
        <taxon>Prymnesiales</taxon>
        <taxon>Prymnesiaceae</taxon>
        <taxon>Prymnesium</taxon>
    </lineage>
</organism>
<evidence type="ECO:0008006" key="4">
    <source>
        <dbReference type="Google" id="ProtNLM"/>
    </source>
</evidence>
<reference evidence="2 3" key="1">
    <citation type="journal article" date="2024" name="Science">
        <title>Giant polyketide synthase enzymes in the biosynthesis of giant marine polyether toxins.</title>
        <authorList>
            <person name="Fallon T.R."/>
            <person name="Shende V.V."/>
            <person name="Wierzbicki I.H."/>
            <person name="Pendleton A.L."/>
            <person name="Watervoot N.F."/>
            <person name="Auber R.P."/>
            <person name="Gonzalez D.J."/>
            <person name="Wisecaver J.H."/>
            <person name="Moore B.S."/>
        </authorList>
    </citation>
    <scope>NUCLEOTIDE SEQUENCE [LARGE SCALE GENOMIC DNA]</scope>
    <source>
        <strain evidence="2 3">12B1</strain>
    </source>
</reference>
<name>A0AB34I9Z0_PRYPA</name>
<dbReference type="EMBL" id="JBGBPQ010000033">
    <property type="protein sequence ID" value="KAL1495227.1"/>
    <property type="molecule type" value="Genomic_DNA"/>
</dbReference>
<sequence>MGAVKFYFLSALVVAALSSGSYYCYKHVGLPDWYWQARLPPEVAQLDVSDTATLKKVLFSGEPWLLQCYSGLPFEGQHLPRPYRTHDVFTQSLPQLRGLVRAGVLDCEAPLPSNKSLAAKFHLVRRTQPLLLLASGGDRPKQLPAAAVGSAYGVAAWVTPKAAPAVRAVASDKALGALCGGRRPCLLARLPRDAPVLAALARDFRTVEVVSAGEEGGRVAVAWGRGAEVGETLEEDEQKHFGARVTLIRPDPTAPPTRKGARPAPRIIRGFAGEEDYPSLARFIKQGLEASPDDTNQVRAQLPSIRAEKVKKAAPTDNAEVQARRAKKRAEARAKEEAERAARAEVESKQSEEMRRRREQRRREQMAAEEEEASNVVEEEEEEEEEEDVAQEEDDEGMEALDLDA</sequence>
<keyword evidence="3" id="KW-1185">Reference proteome</keyword>